<accession>A0A4S2MX96</accession>
<evidence type="ECO:0000313" key="2">
    <source>
        <dbReference type="EMBL" id="TGZ81298.1"/>
    </source>
</evidence>
<evidence type="ECO:0000256" key="1">
    <source>
        <dbReference type="SAM" id="MobiDB-lite"/>
    </source>
</evidence>
<dbReference type="EMBL" id="ML220120">
    <property type="protein sequence ID" value="TGZ81298.1"/>
    <property type="molecule type" value="Genomic_DNA"/>
</dbReference>
<keyword evidence="3" id="KW-1185">Reference proteome</keyword>
<organism evidence="2 3">
    <name type="scientific">Ascodesmis nigricans</name>
    <dbReference type="NCBI Taxonomy" id="341454"/>
    <lineage>
        <taxon>Eukaryota</taxon>
        <taxon>Fungi</taxon>
        <taxon>Dikarya</taxon>
        <taxon>Ascomycota</taxon>
        <taxon>Pezizomycotina</taxon>
        <taxon>Pezizomycetes</taxon>
        <taxon>Pezizales</taxon>
        <taxon>Ascodesmidaceae</taxon>
        <taxon>Ascodesmis</taxon>
    </lineage>
</organism>
<sequence length="248" mass="26874">MTDMEPTALPMLPKPPSAAQGTAVSPPASPQAATPVAKPEDDGNLPTDVSTPPLSDADLDAEFQEAQAKKPSRGRPTSQAAIAFSKQLDDMFLIDDNLDKLSSDINRKKQSVSYQSSELAALEARLKAAEMLLRERKKDAGIEDEFPEDSGPQSAEETTTEAPVPVVETKPAPAPEPEASKEDSKEAEENAHDDEDESEEEEEPEPPRRTKRRSKYVPGVNWSIADHGGRRQYQVRPPAPPQAVSTGI</sequence>
<gene>
    <name evidence="2" type="ORF">EX30DRAFT_348836</name>
</gene>
<dbReference type="OrthoDB" id="5408734at2759"/>
<dbReference type="AlphaFoldDB" id="A0A4S2MX96"/>
<dbReference type="InParanoid" id="A0A4S2MX96"/>
<feature type="region of interest" description="Disordered" evidence="1">
    <location>
        <begin position="138"/>
        <end position="248"/>
    </location>
</feature>
<protein>
    <submittedName>
        <fullName evidence="2">Uncharacterized protein</fullName>
    </submittedName>
</protein>
<feature type="compositionally biased region" description="Basic and acidic residues" evidence="1">
    <location>
        <begin position="178"/>
        <end position="190"/>
    </location>
</feature>
<feature type="region of interest" description="Disordered" evidence="1">
    <location>
        <begin position="1"/>
        <end position="56"/>
    </location>
</feature>
<name>A0A4S2MX96_9PEZI</name>
<proteinExistence type="predicted"/>
<feature type="compositionally biased region" description="Low complexity" evidence="1">
    <location>
        <begin position="155"/>
        <end position="171"/>
    </location>
</feature>
<dbReference type="Proteomes" id="UP000298138">
    <property type="component" value="Unassembled WGS sequence"/>
</dbReference>
<feature type="compositionally biased region" description="Acidic residues" evidence="1">
    <location>
        <begin position="191"/>
        <end position="204"/>
    </location>
</feature>
<reference evidence="2 3" key="1">
    <citation type="submission" date="2019-04" db="EMBL/GenBank/DDBJ databases">
        <title>Comparative genomics and transcriptomics to analyze fruiting body development in filamentous ascomycetes.</title>
        <authorList>
            <consortium name="DOE Joint Genome Institute"/>
            <person name="Lutkenhaus R."/>
            <person name="Traeger S."/>
            <person name="Breuer J."/>
            <person name="Kuo A."/>
            <person name="Lipzen A."/>
            <person name="Pangilinan J."/>
            <person name="Dilworth D."/>
            <person name="Sandor L."/>
            <person name="Poggeler S."/>
            <person name="Barry K."/>
            <person name="Grigoriev I.V."/>
            <person name="Nowrousian M."/>
        </authorList>
    </citation>
    <scope>NUCLEOTIDE SEQUENCE [LARGE SCALE GENOMIC DNA]</scope>
    <source>
        <strain evidence="2 3">CBS 389.68</strain>
    </source>
</reference>
<evidence type="ECO:0000313" key="3">
    <source>
        <dbReference type="Proteomes" id="UP000298138"/>
    </source>
</evidence>